<evidence type="ECO:0000259" key="1">
    <source>
        <dbReference type="Pfam" id="PF12146"/>
    </source>
</evidence>
<dbReference type="PANTHER" id="PTHR12277:SF81">
    <property type="entry name" value="PROTEIN ABHD13"/>
    <property type="match status" value="1"/>
</dbReference>
<dbReference type="OMA" id="NDYSNCH"/>
<dbReference type="Pfam" id="PF12146">
    <property type="entry name" value="Hydrolase_4"/>
    <property type="match status" value="1"/>
</dbReference>
<reference evidence="2" key="1">
    <citation type="submission" date="2022-12" db="EMBL/GenBank/DDBJ databases">
        <title>Genome assemblies of Blomia tropicalis.</title>
        <authorList>
            <person name="Cui Y."/>
        </authorList>
    </citation>
    <scope>NUCLEOTIDE SEQUENCE</scope>
    <source>
        <tissue evidence="2">Adult mites</tissue>
    </source>
</reference>
<feature type="domain" description="Serine aminopeptidase S33" evidence="1">
    <location>
        <begin position="80"/>
        <end position="192"/>
    </location>
</feature>
<dbReference type="InterPro" id="IPR022742">
    <property type="entry name" value="Hydrolase_4"/>
</dbReference>
<dbReference type="Gene3D" id="3.40.50.1820">
    <property type="entry name" value="alpha/beta hydrolase"/>
    <property type="match status" value="1"/>
</dbReference>
<proteinExistence type="predicted"/>
<dbReference type="InterPro" id="IPR029058">
    <property type="entry name" value="AB_hydrolase_fold"/>
</dbReference>
<name>A0A9Q0RMT4_BLOTA</name>
<gene>
    <name evidence="2" type="ORF">RDWZM_005853</name>
</gene>
<dbReference type="PANTHER" id="PTHR12277">
    <property type="entry name" value="ALPHA/BETA HYDROLASE DOMAIN-CONTAINING PROTEIN"/>
    <property type="match status" value="1"/>
</dbReference>
<dbReference type="SUPFAM" id="SSF53474">
    <property type="entry name" value="alpha/beta-Hydrolases"/>
    <property type="match status" value="1"/>
</dbReference>
<dbReference type="EMBL" id="JAPWDV010000002">
    <property type="protein sequence ID" value="KAJ6220041.1"/>
    <property type="molecule type" value="Genomic_DNA"/>
</dbReference>
<protein>
    <recommendedName>
        <fullName evidence="1">Serine aminopeptidase S33 domain-containing protein</fullName>
    </recommendedName>
</protein>
<evidence type="ECO:0000313" key="3">
    <source>
        <dbReference type="Proteomes" id="UP001142055"/>
    </source>
</evidence>
<dbReference type="AlphaFoldDB" id="A0A9Q0RMT4"/>
<dbReference type="Proteomes" id="UP001142055">
    <property type="component" value="Chromosome 2"/>
</dbReference>
<comment type="caution">
    <text evidence="2">The sequence shown here is derived from an EMBL/GenBank/DDBJ whole genome shotgun (WGS) entry which is preliminary data.</text>
</comment>
<keyword evidence="3" id="KW-1185">Reference proteome</keyword>
<organism evidence="2 3">
    <name type="scientific">Blomia tropicalis</name>
    <name type="common">Mite</name>
    <dbReference type="NCBI Taxonomy" id="40697"/>
    <lineage>
        <taxon>Eukaryota</taxon>
        <taxon>Metazoa</taxon>
        <taxon>Ecdysozoa</taxon>
        <taxon>Arthropoda</taxon>
        <taxon>Chelicerata</taxon>
        <taxon>Arachnida</taxon>
        <taxon>Acari</taxon>
        <taxon>Acariformes</taxon>
        <taxon>Sarcoptiformes</taxon>
        <taxon>Astigmata</taxon>
        <taxon>Glycyphagoidea</taxon>
        <taxon>Echimyopodidae</taxon>
        <taxon>Blomia</taxon>
    </lineage>
</organism>
<sequence>MSSILRDVFSSFVSHFFQHSPPKTYEFHCDEVASRFEMRMKRSNHNSICNNHPERFEPLLIKSKSGNNIACLMIRPPIEQPRYTILFNHGSTVDLGNLCNFLHTLGTRLQCNIFVYDYSGFGQSKGTPTEKAVYADADAAMDCLMNRFNISQEKIILYGQSMGTAPALMLAGKYVNVRGIILHSPFLSFAKVFMGKFHRRTKLRFYDFYRNVEMIGNITSTMPILIMHGTKDRIVPIEHAKQLHLKAGNSIRPLWVEGGGHDDLYTFDVYTKRLKRFVEEEL</sequence>
<accession>A0A9Q0RMT4</accession>
<evidence type="ECO:0000313" key="2">
    <source>
        <dbReference type="EMBL" id="KAJ6220041.1"/>
    </source>
</evidence>